<evidence type="ECO:0000256" key="1">
    <source>
        <dbReference type="SAM" id="MobiDB-lite"/>
    </source>
</evidence>
<feature type="region of interest" description="Disordered" evidence="1">
    <location>
        <begin position="1"/>
        <end position="77"/>
    </location>
</feature>
<feature type="compositionally biased region" description="Polar residues" evidence="1">
    <location>
        <begin position="7"/>
        <end position="33"/>
    </location>
</feature>
<feature type="compositionally biased region" description="Polar residues" evidence="1">
    <location>
        <begin position="59"/>
        <end position="73"/>
    </location>
</feature>
<dbReference type="EMBL" id="JARKIK010004520">
    <property type="protein sequence ID" value="KAK8718703.1"/>
    <property type="molecule type" value="Genomic_DNA"/>
</dbReference>
<sequence>MAKSVDQLVNQYHPAQNAPSMSRSTDNIMQNYQGGYGRSGMGPELSGRQLQQPQQQRPVTPSSVVHSEPNGQPSRDYMTQPLVQYTESKVSTPVPAMRTSIATITSTTGLLHTEL</sequence>
<proteinExistence type="predicted"/>
<name>A0AAW0VNU7_CHEQU</name>
<evidence type="ECO:0000313" key="2">
    <source>
        <dbReference type="EMBL" id="KAK8718703.1"/>
    </source>
</evidence>
<reference evidence="2 3" key="1">
    <citation type="journal article" date="2024" name="BMC Genomics">
        <title>Genome assembly of redclaw crayfish (Cherax quadricarinatus) provides insights into its immune adaptation and hypoxia tolerance.</title>
        <authorList>
            <person name="Liu Z."/>
            <person name="Zheng J."/>
            <person name="Li H."/>
            <person name="Fang K."/>
            <person name="Wang S."/>
            <person name="He J."/>
            <person name="Zhou D."/>
            <person name="Weng S."/>
            <person name="Chi M."/>
            <person name="Gu Z."/>
            <person name="He J."/>
            <person name="Li F."/>
            <person name="Wang M."/>
        </authorList>
    </citation>
    <scope>NUCLEOTIDE SEQUENCE [LARGE SCALE GENOMIC DNA]</scope>
    <source>
        <strain evidence="2">ZL_2023a</strain>
    </source>
</reference>
<organism evidence="2 3">
    <name type="scientific">Cherax quadricarinatus</name>
    <name type="common">Australian red claw crayfish</name>
    <dbReference type="NCBI Taxonomy" id="27406"/>
    <lineage>
        <taxon>Eukaryota</taxon>
        <taxon>Metazoa</taxon>
        <taxon>Ecdysozoa</taxon>
        <taxon>Arthropoda</taxon>
        <taxon>Crustacea</taxon>
        <taxon>Multicrustacea</taxon>
        <taxon>Malacostraca</taxon>
        <taxon>Eumalacostraca</taxon>
        <taxon>Eucarida</taxon>
        <taxon>Decapoda</taxon>
        <taxon>Pleocyemata</taxon>
        <taxon>Astacidea</taxon>
        <taxon>Parastacoidea</taxon>
        <taxon>Parastacidae</taxon>
        <taxon>Cherax</taxon>
    </lineage>
</organism>
<dbReference type="AlphaFoldDB" id="A0AAW0VNU7"/>
<gene>
    <name evidence="2" type="ORF">OTU49_014534</name>
</gene>
<feature type="compositionally biased region" description="Low complexity" evidence="1">
    <location>
        <begin position="48"/>
        <end position="58"/>
    </location>
</feature>
<accession>A0AAW0VNU7</accession>
<dbReference type="Proteomes" id="UP001445076">
    <property type="component" value="Unassembled WGS sequence"/>
</dbReference>
<evidence type="ECO:0000313" key="3">
    <source>
        <dbReference type="Proteomes" id="UP001445076"/>
    </source>
</evidence>
<keyword evidence="3" id="KW-1185">Reference proteome</keyword>
<comment type="caution">
    <text evidence="2">The sequence shown here is derived from an EMBL/GenBank/DDBJ whole genome shotgun (WGS) entry which is preliminary data.</text>
</comment>
<protein>
    <submittedName>
        <fullName evidence="2">Uncharacterized protein</fullName>
    </submittedName>
</protein>